<keyword evidence="4" id="KW-0521">NADP</keyword>
<keyword evidence="3" id="KW-0274">FAD</keyword>
<evidence type="ECO:0000256" key="5">
    <source>
        <dbReference type="ARBA" id="ARBA00023002"/>
    </source>
</evidence>
<accession>A0A9P6JPM9</accession>
<dbReference type="SUPFAM" id="SSF51905">
    <property type="entry name" value="FAD/NAD(P)-binding domain"/>
    <property type="match status" value="1"/>
</dbReference>
<evidence type="ECO:0000256" key="1">
    <source>
        <dbReference type="ARBA" id="ARBA00009183"/>
    </source>
</evidence>
<comment type="caution">
    <text evidence="6">The sequence shown here is derived from an EMBL/GenBank/DDBJ whole genome shotgun (WGS) entry which is preliminary data.</text>
</comment>
<keyword evidence="5" id="KW-0560">Oxidoreductase</keyword>
<dbReference type="Gene3D" id="3.50.50.60">
    <property type="entry name" value="FAD/NAD(P)-binding domain"/>
    <property type="match status" value="2"/>
</dbReference>
<protein>
    <recommendedName>
        <fullName evidence="8">FAD/NAD(P)-binding domain-containing protein</fullName>
    </recommendedName>
</protein>
<dbReference type="GO" id="GO:0050660">
    <property type="term" value="F:flavin adenine dinucleotide binding"/>
    <property type="evidence" value="ECO:0007669"/>
    <property type="project" value="InterPro"/>
</dbReference>
<dbReference type="AlphaFoldDB" id="A0A9P6JPM9"/>
<dbReference type="GO" id="GO:0004499">
    <property type="term" value="F:N,N-dimethylaniline monooxygenase activity"/>
    <property type="evidence" value="ECO:0007669"/>
    <property type="project" value="InterPro"/>
</dbReference>
<reference evidence="6" key="1">
    <citation type="submission" date="2020-11" db="EMBL/GenBank/DDBJ databases">
        <authorList>
            <consortium name="DOE Joint Genome Institute"/>
            <person name="Ahrendt S."/>
            <person name="Riley R."/>
            <person name="Andreopoulos W."/>
            <person name="Labutti K."/>
            <person name="Pangilinan J."/>
            <person name="Ruiz-Duenas F.J."/>
            <person name="Barrasa J.M."/>
            <person name="Sanchez-Garcia M."/>
            <person name="Camarero S."/>
            <person name="Miyauchi S."/>
            <person name="Serrano A."/>
            <person name="Linde D."/>
            <person name="Babiker R."/>
            <person name="Drula E."/>
            <person name="Ayuso-Fernandez I."/>
            <person name="Pacheco R."/>
            <person name="Padilla G."/>
            <person name="Ferreira P."/>
            <person name="Barriuso J."/>
            <person name="Kellner H."/>
            <person name="Castanera R."/>
            <person name="Alfaro M."/>
            <person name="Ramirez L."/>
            <person name="Pisabarro A.G."/>
            <person name="Kuo A."/>
            <person name="Tritt A."/>
            <person name="Lipzen A."/>
            <person name="He G."/>
            <person name="Yan M."/>
            <person name="Ng V."/>
            <person name="Cullen D."/>
            <person name="Martin F."/>
            <person name="Rosso M.-N."/>
            <person name="Henrissat B."/>
            <person name="Hibbett D."/>
            <person name="Martinez A.T."/>
            <person name="Grigoriev I.V."/>
        </authorList>
    </citation>
    <scope>NUCLEOTIDE SEQUENCE</scope>
    <source>
        <strain evidence="6">CBS 506.95</strain>
    </source>
</reference>
<evidence type="ECO:0000256" key="3">
    <source>
        <dbReference type="ARBA" id="ARBA00022827"/>
    </source>
</evidence>
<evidence type="ECO:0000256" key="4">
    <source>
        <dbReference type="ARBA" id="ARBA00022857"/>
    </source>
</evidence>
<evidence type="ECO:0000313" key="7">
    <source>
        <dbReference type="Proteomes" id="UP000807306"/>
    </source>
</evidence>
<dbReference type="EMBL" id="MU157853">
    <property type="protein sequence ID" value="KAF9528346.1"/>
    <property type="molecule type" value="Genomic_DNA"/>
</dbReference>
<dbReference type="InterPro" id="IPR050346">
    <property type="entry name" value="FMO-like"/>
</dbReference>
<dbReference type="InterPro" id="IPR020946">
    <property type="entry name" value="Flavin_mOase-like"/>
</dbReference>
<dbReference type="PRINTS" id="PR00370">
    <property type="entry name" value="FMOXYGENASE"/>
</dbReference>
<gene>
    <name evidence="6" type="ORF">CPB83DRAFT_869524</name>
</gene>
<keyword evidence="7" id="KW-1185">Reference proteome</keyword>
<dbReference type="Pfam" id="PF00743">
    <property type="entry name" value="FMO-like"/>
    <property type="match status" value="1"/>
</dbReference>
<dbReference type="GO" id="GO:0050661">
    <property type="term" value="F:NADP binding"/>
    <property type="evidence" value="ECO:0007669"/>
    <property type="project" value="InterPro"/>
</dbReference>
<evidence type="ECO:0000256" key="2">
    <source>
        <dbReference type="ARBA" id="ARBA00022630"/>
    </source>
</evidence>
<keyword evidence="2" id="KW-0285">Flavoprotein</keyword>
<name>A0A9P6JPM9_9AGAR</name>
<dbReference type="OrthoDB" id="66881at2759"/>
<evidence type="ECO:0008006" key="8">
    <source>
        <dbReference type="Google" id="ProtNLM"/>
    </source>
</evidence>
<dbReference type="InterPro" id="IPR000960">
    <property type="entry name" value="Flavin_mOase"/>
</dbReference>
<dbReference type="Proteomes" id="UP000807306">
    <property type="component" value="Unassembled WGS sequence"/>
</dbReference>
<comment type="similarity">
    <text evidence="1">Belongs to the FMO family.</text>
</comment>
<proteinExistence type="inferred from homology"/>
<organism evidence="6 7">
    <name type="scientific">Crepidotus variabilis</name>
    <dbReference type="NCBI Taxonomy" id="179855"/>
    <lineage>
        <taxon>Eukaryota</taxon>
        <taxon>Fungi</taxon>
        <taxon>Dikarya</taxon>
        <taxon>Basidiomycota</taxon>
        <taxon>Agaricomycotina</taxon>
        <taxon>Agaricomycetes</taxon>
        <taxon>Agaricomycetidae</taxon>
        <taxon>Agaricales</taxon>
        <taxon>Agaricineae</taxon>
        <taxon>Crepidotaceae</taxon>
        <taxon>Crepidotus</taxon>
    </lineage>
</organism>
<sequence length="538" mass="60470">MFNFFLTSLQDCEIGIIGAGPGGLAALKAVLDSPQFREGSWKVTAFEAREDVGGIWLPAGGNGQADELPPTPLYDSLTTNLPHPIMAFTNYHFPPSTPLFPKAEVIQEYLRSYASEFNLLPHIHLNTRVTKVNWDGRSEKWALETSQGTSHSLDLILICNGHHNVPRYPRIPGLQRWVSSGRAAHSIRYRRPSSAPFPLNSAHTVLVVGGGPSGQDIVADIANVVKKVVHSASNLRRGDEFEENVIRRGRTVKFLDDFQGVEFEGGIIETGIDFVLLATGYEVKFPFLPTSTQSDAPGGVYLREGIPLTVPPLPNETWNTSFGVFPLARHMFPFTPLIKRMDGHTTPSPPATSIFFFGLLVRVIPMPLIEVQARAALAAFVNPEKVDWTGEAVDVVARYEELKARLNVDVRVENGRIHQGWFRLEPQEQFDYRDALVDYIKLLENPDSDSIRGEGEKDPERVRRVHDWEREIYSKKDLVRRTWRVLEASGKAEEWVRGVGEGNSGRTAEEEWIELMFKVVEKGEEDGDREHEEQKCRL</sequence>
<dbReference type="InterPro" id="IPR036188">
    <property type="entry name" value="FAD/NAD-bd_sf"/>
</dbReference>
<dbReference type="PANTHER" id="PTHR23023">
    <property type="entry name" value="DIMETHYLANILINE MONOOXYGENASE"/>
    <property type="match status" value="1"/>
</dbReference>
<evidence type="ECO:0000313" key="6">
    <source>
        <dbReference type="EMBL" id="KAF9528346.1"/>
    </source>
</evidence>